<dbReference type="Proteomes" id="UP000516305">
    <property type="component" value="Chromosome"/>
</dbReference>
<dbReference type="CDD" id="cd00082">
    <property type="entry name" value="HisKA"/>
    <property type="match status" value="1"/>
</dbReference>
<evidence type="ECO:0000313" key="10">
    <source>
        <dbReference type="Proteomes" id="UP000516305"/>
    </source>
</evidence>
<dbReference type="SMART" id="SM00091">
    <property type="entry name" value="PAS"/>
    <property type="match status" value="1"/>
</dbReference>
<dbReference type="SMART" id="SM00388">
    <property type="entry name" value="HisKA"/>
    <property type="match status" value="1"/>
</dbReference>
<evidence type="ECO:0000256" key="6">
    <source>
        <dbReference type="ARBA" id="ARBA00023012"/>
    </source>
</evidence>
<dbReference type="PROSITE" id="PS50109">
    <property type="entry name" value="HIS_KIN"/>
    <property type="match status" value="1"/>
</dbReference>
<dbReference type="FunFam" id="3.30.565.10:FF:000006">
    <property type="entry name" value="Sensor histidine kinase WalK"/>
    <property type="match status" value="1"/>
</dbReference>
<dbReference type="InterPro" id="IPR036097">
    <property type="entry name" value="HisK_dim/P_sf"/>
</dbReference>
<reference evidence="9 10" key="1">
    <citation type="submission" date="2020-08" db="EMBL/GenBank/DDBJ databases">
        <title>Croceimicrobium hydrocarbonivorans gen. nov., sp. nov., a novel marine bacterium isolated from a bacterial consortium that degrades polyethylene terephthalate.</title>
        <authorList>
            <person name="Liu R."/>
        </authorList>
    </citation>
    <scope>NUCLEOTIDE SEQUENCE [LARGE SCALE GENOMIC DNA]</scope>
    <source>
        <strain evidence="9 10">A20-9</strain>
    </source>
</reference>
<dbReference type="Gene3D" id="1.10.287.130">
    <property type="match status" value="1"/>
</dbReference>
<dbReference type="Pfam" id="PF08448">
    <property type="entry name" value="PAS_4"/>
    <property type="match status" value="1"/>
</dbReference>
<keyword evidence="6" id="KW-0902">Two-component regulatory system</keyword>
<name>A0A7H0VB26_9FLAO</name>
<dbReference type="CDD" id="cd00075">
    <property type="entry name" value="HATPase"/>
    <property type="match status" value="1"/>
</dbReference>
<dbReference type="SUPFAM" id="SSF55874">
    <property type="entry name" value="ATPase domain of HSP90 chaperone/DNA topoisomerase II/histidine kinase"/>
    <property type="match status" value="1"/>
</dbReference>
<dbReference type="SUPFAM" id="SSF47384">
    <property type="entry name" value="Homodimeric domain of signal transducing histidine kinase"/>
    <property type="match status" value="1"/>
</dbReference>
<keyword evidence="10" id="KW-1185">Reference proteome</keyword>
<dbReference type="InterPro" id="IPR000014">
    <property type="entry name" value="PAS"/>
</dbReference>
<dbReference type="PROSITE" id="PS50112">
    <property type="entry name" value="PAS"/>
    <property type="match status" value="1"/>
</dbReference>
<dbReference type="SUPFAM" id="SSF55785">
    <property type="entry name" value="PYP-like sensor domain (PAS domain)"/>
    <property type="match status" value="1"/>
</dbReference>
<dbReference type="GO" id="GO:0000155">
    <property type="term" value="F:phosphorelay sensor kinase activity"/>
    <property type="evidence" value="ECO:0007669"/>
    <property type="project" value="InterPro"/>
</dbReference>
<dbReference type="PRINTS" id="PR00344">
    <property type="entry name" value="BCTRLSENSOR"/>
</dbReference>
<keyword evidence="4" id="KW-0808">Transferase</keyword>
<dbReference type="Pfam" id="PF02518">
    <property type="entry name" value="HATPase_c"/>
    <property type="match status" value="1"/>
</dbReference>
<dbReference type="AlphaFoldDB" id="A0A7H0VB26"/>
<dbReference type="EMBL" id="CP060139">
    <property type="protein sequence ID" value="QNR22924.1"/>
    <property type="molecule type" value="Genomic_DNA"/>
</dbReference>
<accession>A0A7H0VB26</accession>
<dbReference type="Pfam" id="PF00512">
    <property type="entry name" value="HisKA"/>
    <property type="match status" value="1"/>
</dbReference>
<sequence length="355" mass="40295">MNVFQLIATHTTDLVCLHDADNTIRFATPSSMRVLGYKAETLVGRKLTDFLSEDFINEMDFTTLMRFFDQPGTRIRYQINHGEGRLRWLETTYTELEGIGNVQYRSLSTTRDITESVHLTEDLMNALSKEQELSKFKTNLYSVASHEFKTPLAVIQANIEMLKVKHTPKMINLGLITMEEEVDRLNTMIMDMLELKKLTTGRRNFNLSKVDFVQIIKELIKEHQESGTNSCKLSYQVLGESTEFQADYSLIRYIFSNLLGNAIKFSDPGSEVKVMLDFEKDDLEVSFIDHGIGIPEEDQSKVFQSFYRGSNVSNVPGTGVGLSIVSEFVKLHKGKIKLVSEVGKGSTFTLSLPKL</sequence>
<dbReference type="InterPro" id="IPR035965">
    <property type="entry name" value="PAS-like_dom_sf"/>
</dbReference>
<gene>
    <name evidence="9" type="ORF">H4K34_11100</name>
</gene>
<dbReference type="InterPro" id="IPR050736">
    <property type="entry name" value="Sensor_HK_Regulatory"/>
</dbReference>
<dbReference type="Gene3D" id="3.30.450.20">
    <property type="entry name" value="PAS domain"/>
    <property type="match status" value="1"/>
</dbReference>
<dbReference type="NCBIfam" id="TIGR00229">
    <property type="entry name" value="sensory_box"/>
    <property type="match status" value="1"/>
</dbReference>
<dbReference type="InterPro" id="IPR003661">
    <property type="entry name" value="HisK_dim/P_dom"/>
</dbReference>
<feature type="domain" description="Histidine kinase" evidence="7">
    <location>
        <begin position="143"/>
        <end position="355"/>
    </location>
</feature>
<organism evidence="9 10">
    <name type="scientific">Croceimicrobium hydrocarbonivorans</name>
    <dbReference type="NCBI Taxonomy" id="2761580"/>
    <lineage>
        <taxon>Bacteria</taxon>
        <taxon>Pseudomonadati</taxon>
        <taxon>Bacteroidota</taxon>
        <taxon>Flavobacteriia</taxon>
        <taxon>Flavobacteriales</taxon>
        <taxon>Owenweeksiaceae</taxon>
        <taxon>Croceimicrobium</taxon>
    </lineage>
</organism>
<evidence type="ECO:0000256" key="3">
    <source>
        <dbReference type="ARBA" id="ARBA00022553"/>
    </source>
</evidence>
<dbReference type="Gene3D" id="3.30.565.10">
    <property type="entry name" value="Histidine kinase-like ATPase, C-terminal domain"/>
    <property type="match status" value="1"/>
</dbReference>
<dbReference type="InterPro" id="IPR004358">
    <property type="entry name" value="Sig_transdc_His_kin-like_C"/>
</dbReference>
<feature type="domain" description="PAS" evidence="8">
    <location>
        <begin position="1"/>
        <end position="54"/>
    </location>
</feature>
<evidence type="ECO:0000256" key="4">
    <source>
        <dbReference type="ARBA" id="ARBA00022679"/>
    </source>
</evidence>
<evidence type="ECO:0000259" key="7">
    <source>
        <dbReference type="PROSITE" id="PS50109"/>
    </source>
</evidence>
<comment type="catalytic activity">
    <reaction evidence="1">
        <text>ATP + protein L-histidine = ADP + protein N-phospho-L-histidine.</text>
        <dbReference type="EC" id="2.7.13.3"/>
    </reaction>
</comment>
<evidence type="ECO:0000256" key="2">
    <source>
        <dbReference type="ARBA" id="ARBA00012438"/>
    </source>
</evidence>
<keyword evidence="3" id="KW-0597">Phosphoprotein</keyword>
<protein>
    <recommendedName>
        <fullName evidence="2">histidine kinase</fullName>
        <ecNumber evidence="2">2.7.13.3</ecNumber>
    </recommendedName>
</protein>
<dbReference type="EC" id="2.7.13.3" evidence="2"/>
<dbReference type="InterPro" id="IPR036890">
    <property type="entry name" value="HATPase_C_sf"/>
</dbReference>
<dbReference type="PANTHER" id="PTHR43711:SF26">
    <property type="entry name" value="SENSOR HISTIDINE KINASE RCSC"/>
    <property type="match status" value="1"/>
</dbReference>
<proteinExistence type="predicted"/>
<dbReference type="SMART" id="SM00387">
    <property type="entry name" value="HATPase_c"/>
    <property type="match status" value="1"/>
</dbReference>
<dbReference type="RefSeq" id="WP_210757493.1">
    <property type="nucleotide sequence ID" value="NZ_CP060139.1"/>
</dbReference>
<dbReference type="InterPro" id="IPR005467">
    <property type="entry name" value="His_kinase_dom"/>
</dbReference>
<dbReference type="CDD" id="cd00130">
    <property type="entry name" value="PAS"/>
    <property type="match status" value="1"/>
</dbReference>
<evidence type="ECO:0000256" key="5">
    <source>
        <dbReference type="ARBA" id="ARBA00022777"/>
    </source>
</evidence>
<dbReference type="KEGG" id="chyd:H4K34_11100"/>
<evidence type="ECO:0000313" key="9">
    <source>
        <dbReference type="EMBL" id="QNR22924.1"/>
    </source>
</evidence>
<dbReference type="InterPro" id="IPR013656">
    <property type="entry name" value="PAS_4"/>
</dbReference>
<keyword evidence="5 9" id="KW-0418">Kinase</keyword>
<dbReference type="InterPro" id="IPR003594">
    <property type="entry name" value="HATPase_dom"/>
</dbReference>
<evidence type="ECO:0000256" key="1">
    <source>
        <dbReference type="ARBA" id="ARBA00000085"/>
    </source>
</evidence>
<evidence type="ECO:0000259" key="8">
    <source>
        <dbReference type="PROSITE" id="PS50112"/>
    </source>
</evidence>
<dbReference type="PANTHER" id="PTHR43711">
    <property type="entry name" value="TWO-COMPONENT HISTIDINE KINASE"/>
    <property type="match status" value="1"/>
</dbReference>